<keyword evidence="1" id="KW-0472">Membrane</keyword>
<evidence type="ECO:0000259" key="2">
    <source>
        <dbReference type="Pfam" id="PF20237"/>
    </source>
</evidence>
<keyword evidence="4" id="KW-1185">Reference proteome</keyword>
<feature type="domain" description="DUF6594" evidence="2">
    <location>
        <begin position="1"/>
        <end position="256"/>
    </location>
</feature>
<accession>A0A8H3IEV2</accession>
<protein>
    <recommendedName>
        <fullName evidence="2">DUF6594 domain-containing protein</fullName>
    </recommendedName>
</protein>
<keyword evidence="1" id="KW-1133">Transmembrane helix</keyword>
<organism evidence="3 4">
    <name type="scientific">Heterodermia speciosa</name>
    <dbReference type="NCBI Taxonomy" id="116794"/>
    <lineage>
        <taxon>Eukaryota</taxon>
        <taxon>Fungi</taxon>
        <taxon>Dikarya</taxon>
        <taxon>Ascomycota</taxon>
        <taxon>Pezizomycotina</taxon>
        <taxon>Lecanoromycetes</taxon>
        <taxon>OSLEUM clade</taxon>
        <taxon>Lecanoromycetidae</taxon>
        <taxon>Caliciales</taxon>
        <taxon>Physciaceae</taxon>
        <taxon>Heterodermia</taxon>
    </lineage>
</organism>
<dbReference type="OrthoDB" id="5342093at2759"/>
<gene>
    <name evidence="3" type="ORF">HETSPECPRED_005839</name>
</gene>
<dbReference type="PANTHER" id="PTHR34502">
    <property type="entry name" value="DUF6594 DOMAIN-CONTAINING PROTEIN-RELATED"/>
    <property type="match status" value="1"/>
</dbReference>
<dbReference type="AlphaFoldDB" id="A0A8H3IEV2"/>
<dbReference type="InterPro" id="IPR046529">
    <property type="entry name" value="DUF6594"/>
</dbReference>
<evidence type="ECO:0000313" key="3">
    <source>
        <dbReference type="EMBL" id="CAF9925447.1"/>
    </source>
</evidence>
<feature type="transmembrane region" description="Helical" evidence="1">
    <location>
        <begin position="218"/>
        <end position="236"/>
    </location>
</feature>
<name>A0A8H3IEV2_9LECA</name>
<evidence type="ECO:0000313" key="4">
    <source>
        <dbReference type="Proteomes" id="UP000664521"/>
    </source>
</evidence>
<dbReference type="PANTHER" id="PTHR34502:SF5">
    <property type="entry name" value="DUF6594 DOMAIN-CONTAINING PROTEIN"/>
    <property type="match status" value="1"/>
</dbReference>
<dbReference type="Pfam" id="PF20237">
    <property type="entry name" value="DUF6594"/>
    <property type="match status" value="1"/>
</dbReference>
<reference evidence="3" key="1">
    <citation type="submission" date="2021-03" db="EMBL/GenBank/DDBJ databases">
        <authorList>
            <person name="Tagirdzhanova G."/>
        </authorList>
    </citation>
    <scope>NUCLEOTIDE SEQUENCE</scope>
</reference>
<dbReference type="Proteomes" id="UP000664521">
    <property type="component" value="Unassembled WGS sequence"/>
</dbReference>
<comment type="caution">
    <text evidence="3">The sequence shown here is derived from an EMBL/GenBank/DDBJ whole genome shotgun (WGS) entry which is preliminary data.</text>
</comment>
<evidence type="ECO:0000256" key="1">
    <source>
        <dbReference type="SAM" id="Phobius"/>
    </source>
</evidence>
<dbReference type="EMBL" id="CAJPDS010000038">
    <property type="protein sequence ID" value="CAF9925447.1"/>
    <property type="molecule type" value="Genomic_DNA"/>
</dbReference>
<proteinExistence type="predicted"/>
<keyword evidence="1" id="KW-0812">Transmembrane</keyword>
<feature type="transmembrane region" description="Helical" evidence="1">
    <location>
        <begin position="193"/>
        <end position="212"/>
    </location>
</feature>
<sequence>MSDDKDIAIFRRFDDLNLLSLLSLQAEILGLRQSLRRTCLLDDVHGDEKENQYSSNFKLSRDHNSEQHKSIEALRHKLKDYNELLLQVSQLNTLNPPRKSQLSSLKGWLNDASNGFLNDEETQTWHPDTESLYLTLATDLKETDAFTEMMQNVLVGPYHRLIGHRLKTGKVVDSETGGVSYDKRKIDGASTMIATLLSTMFPVLTIFVLNVLQSTNARIGITALFTMVFALTLARFSSAKRVEIFAATSTFAAVEVVFIGSASSSGNSALVGSAANATMAVATRGA</sequence>